<evidence type="ECO:0008006" key="3">
    <source>
        <dbReference type="Google" id="ProtNLM"/>
    </source>
</evidence>
<dbReference type="Gene3D" id="2.60.120.620">
    <property type="entry name" value="q2cbj1_9rhob like domain"/>
    <property type="match status" value="1"/>
</dbReference>
<proteinExistence type="predicted"/>
<gene>
    <name evidence="1" type="ORF">GCM10007927_09670</name>
</gene>
<name>A0ABQ5VGF5_9RHOB</name>
<sequence>MRGGFAVFDVDRRVVVWAEAAHKLACRTAENPALRAANLRHGDTWFVGVDALPNAADGSIDGIALAGPWQNRIPEPAEWHPAQLSIVYPGYPKQDPGESDANHRYRITRHAAHVDGLLPIGPARRRFLLEPHAFVLGLPLNHSDAAPLMVWPDSHHIMGAAFRALVGDNDPSTIDLTEGYQAARRHVFETITPQPVIAQPGAAILLHRHLLHGVAPWASDATAPPEGRMIAYFRPQFSAAEWLAPDEII</sequence>
<reference evidence="1" key="2">
    <citation type="submission" date="2023-01" db="EMBL/GenBank/DDBJ databases">
        <title>Draft genome sequence of Sulfitobacter pacificus strain NBRC 109915.</title>
        <authorList>
            <person name="Sun Q."/>
            <person name="Mori K."/>
        </authorList>
    </citation>
    <scope>NUCLEOTIDE SEQUENCE</scope>
    <source>
        <strain evidence="1">NBRC 109915</strain>
    </source>
</reference>
<dbReference type="RefSeq" id="WP_284371070.1">
    <property type="nucleotide sequence ID" value="NZ_BSNL01000001.1"/>
</dbReference>
<organism evidence="1 2">
    <name type="scientific">Sulfitobacter pacificus</name>
    <dbReference type="NCBI Taxonomy" id="1499314"/>
    <lineage>
        <taxon>Bacteria</taxon>
        <taxon>Pseudomonadati</taxon>
        <taxon>Pseudomonadota</taxon>
        <taxon>Alphaproteobacteria</taxon>
        <taxon>Rhodobacterales</taxon>
        <taxon>Roseobacteraceae</taxon>
        <taxon>Sulfitobacter</taxon>
    </lineage>
</organism>
<evidence type="ECO:0000313" key="2">
    <source>
        <dbReference type="Proteomes" id="UP001161388"/>
    </source>
</evidence>
<protein>
    <recommendedName>
        <fullName evidence="3">Phytanoyl-CoA dioxygenase</fullName>
    </recommendedName>
</protein>
<comment type="caution">
    <text evidence="1">The sequence shown here is derived from an EMBL/GenBank/DDBJ whole genome shotgun (WGS) entry which is preliminary data.</text>
</comment>
<evidence type="ECO:0000313" key="1">
    <source>
        <dbReference type="EMBL" id="GLQ26164.1"/>
    </source>
</evidence>
<dbReference type="Proteomes" id="UP001161388">
    <property type="component" value="Unassembled WGS sequence"/>
</dbReference>
<keyword evidence="2" id="KW-1185">Reference proteome</keyword>
<accession>A0ABQ5VGF5</accession>
<dbReference type="SUPFAM" id="SSF51197">
    <property type="entry name" value="Clavaminate synthase-like"/>
    <property type="match status" value="1"/>
</dbReference>
<dbReference type="EMBL" id="BSNL01000001">
    <property type="protein sequence ID" value="GLQ26164.1"/>
    <property type="molecule type" value="Genomic_DNA"/>
</dbReference>
<reference evidence="1" key="1">
    <citation type="journal article" date="2014" name="Int. J. Syst. Evol. Microbiol.">
        <title>Complete genome of a new Firmicutes species belonging to the dominant human colonic microbiota ('Ruminococcus bicirculans') reveals two chromosomes and a selective capacity to utilize plant glucans.</title>
        <authorList>
            <consortium name="NISC Comparative Sequencing Program"/>
            <person name="Wegmann U."/>
            <person name="Louis P."/>
            <person name="Goesmann A."/>
            <person name="Henrissat B."/>
            <person name="Duncan S.H."/>
            <person name="Flint H.J."/>
        </authorList>
    </citation>
    <scope>NUCLEOTIDE SEQUENCE</scope>
    <source>
        <strain evidence="1">NBRC 109915</strain>
    </source>
</reference>